<dbReference type="AlphaFoldDB" id="A0A5B7D9N9"/>
<evidence type="ECO:0000313" key="2">
    <source>
        <dbReference type="Proteomes" id="UP000324222"/>
    </source>
</evidence>
<gene>
    <name evidence="1" type="ORF">E2C01_010931</name>
</gene>
<evidence type="ECO:0000313" key="1">
    <source>
        <dbReference type="EMBL" id="MPC18058.1"/>
    </source>
</evidence>
<reference evidence="1 2" key="1">
    <citation type="submission" date="2019-05" db="EMBL/GenBank/DDBJ databases">
        <title>Another draft genome of Portunus trituberculatus and its Hox gene families provides insights of decapod evolution.</title>
        <authorList>
            <person name="Jeong J.-H."/>
            <person name="Song I."/>
            <person name="Kim S."/>
            <person name="Choi T."/>
            <person name="Kim D."/>
            <person name="Ryu S."/>
            <person name="Kim W."/>
        </authorList>
    </citation>
    <scope>NUCLEOTIDE SEQUENCE [LARGE SCALE GENOMIC DNA]</scope>
    <source>
        <tissue evidence="1">Muscle</tissue>
    </source>
</reference>
<keyword evidence="2" id="KW-1185">Reference proteome</keyword>
<sequence>MGRNARRLTQYPRLGLPSWCISGIRAPDARLVQLTSGYSGQLRQSATEPAFLDRFVADKRA</sequence>
<dbReference type="EMBL" id="VSRR010000643">
    <property type="protein sequence ID" value="MPC18058.1"/>
    <property type="molecule type" value="Genomic_DNA"/>
</dbReference>
<comment type="caution">
    <text evidence="1">The sequence shown here is derived from an EMBL/GenBank/DDBJ whole genome shotgun (WGS) entry which is preliminary data.</text>
</comment>
<accession>A0A5B7D9N9</accession>
<proteinExistence type="predicted"/>
<dbReference type="Proteomes" id="UP000324222">
    <property type="component" value="Unassembled WGS sequence"/>
</dbReference>
<organism evidence="1 2">
    <name type="scientific">Portunus trituberculatus</name>
    <name type="common">Swimming crab</name>
    <name type="synonym">Neptunus trituberculatus</name>
    <dbReference type="NCBI Taxonomy" id="210409"/>
    <lineage>
        <taxon>Eukaryota</taxon>
        <taxon>Metazoa</taxon>
        <taxon>Ecdysozoa</taxon>
        <taxon>Arthropoda</taxon>
        <taxon>Crustacea</taxon>
        <taxon>Multicrustacea</taxon>
        <taxon>Malacostraca</taxon>
        <taxon>Eumalacostraca</taxon>
        <taxon>Eucarida</taxon>
        <taxon>Decapoda</taxon>
        <taxon>Pleocyemata</taxon>
        <taxon>Brachyura</taxon>
        <taxon>Eubrachyura</taxon>
        <taxon>Portunoidea</taxon>
        <taxon>Portunidae</taxon>
        <taxon>Portuninae</taxon>
        <taxon>Portunus</taxon>
    </lineage>
</organism>
<name>A0A5B7D9N9_PORTR</name>
<protein>
    <submittedName>
        <fullName evidence="1">Uncharacterized protein</fullName>
    </submittedName>
</protein>